<protein>
    <recommendedName>
        <fullName evidence="5">MYND-type domain-containing protein</fullName>
    </recommendedName>
</protein>
<accession>A0A7C8I3Q1</accession>
<evidence type="ECO:0000256" key="3">
    <source>
        <dbReference type="ARBA" id="ARBA00022833"/>
    </source>
</evidence>
<dbReference type="OrthoDB" id="432970at2759"/>
<organism evidence="6 7">
    <name type="scientific">Massariosphaeria phaeospora</name>
    <dbReference type="NCBI Taxonomy" id="100035"/>
    <lineage>
        <taxon>Eukaryota</taxon>
        <taxon>Fungi</taxon>
        <taxon>Dikarya</taxon>
        <taxon>Ascomycota</taxon>
        <taxon>Pezizomycotina</taxon>
        <taxon>Dothideomycetes</taxon>
        <taxon>Pleosporomycetidae</taxon>
        <taxon>Pleosporales</taxon>
        <taxon>Pleosporales incertae sedis</taxon>
        <taxon>Massariosphaeria</taxon>
    </lineage>
</organism>
<dbReference type="Gene3D" id="6.10.140.2220">
    <property type="match status" value="1"/>
</dbReference>
<evidence type="ECO:0000256" key="1">
    <source>
        <dbReference type="ARBA" id="ARBA00022723"/>
    </source>
</evidence>
<reference evidence="6 7" key="1">
    <citation type="submission" date="2020-01" db="EMBL/GenBank/DDBJ databases">
        <authorList>
            <consortium name="DOE Joint Genome Institute"/>
            <person name="Haridas S."/>
            <person name="Albert R."/>
            <person name="Binder M."/>
            <person name="Bloem J."/>
            <person name="Labutti K."/>
            <person name="Salamov A."/>
            <person name="Andreopoulos B."/>
            <person name="Baker S.E."/>
            <person name="Barry K."/>
            <person name="Bills G."/>
            <person name="Bluhm B.H."/>
            <person name="Cannon C."/>
            <person name="Castanera R."/>
            <person name="Culley D.E."/>
            <person name="Daum C."/>
            <person name="Ezra D."/>
            <person name="Gonzalez J.B."/>
            <person name="Henrissat B."/>
            <person name="Kuo A."/>
            <person name="Liang C."/>
            <person name="Lipzen A."/>
            <person name="Lutzoni F."/>
            <person name="Magnuson J."/>
            <person name="Mondo S."/>
            <person name="Nolan M."/>
            <person name="Ohm R."/>
            <person name="Pangilinan J."/>
            <person name="Park H.-J.H."/>
            <person name="Ramirez L."/>
            <person name="Alfaro M."/>
            <person name="Sun H."/>
            <person name="Tritt A."/>
            <person name="Yoshinaga Y."/>
            <person name="Zwiers L.-H.L."/>
            <person name="Turgeon B.G."/>
            <person name="Goodwin S.B."/>
            <person name="Spatafora J.W."/>
            <person name="Crous P.W."/>
            <person name="Grigoriev I.V."/>
        </authorList>
    </citation>
    <scope>NUCLEOTIDE SEQUENCE [LARGE SCALE GENOMIC DNA]</scope>
    <source>
        <strain evidence="6 7">CBS 611.86</strain>
    </source>
</reference>
<keyword evidence="3" id="KW-0862">Zinc</keyword>
<dbReference type="InterPro" id="IPR002893">
    <property type="entry name" value="Znf_MYND"/>
</dbReference>
<name>A0A7C8I3Q1_9PLEO</name>
<evidence type="ECO:0000313" key="7">
    <source>
        <dbReference type="Proteomes" id="UP000481861"/>
    </source>
</evidence>
<dbReference type="AlphaFoldDB" id="A0A7C8I3Q1"/>
<keyword evidence="1" id="KW-0479">Metal-binding</keyword>
<dbReference type="Proteomes" id="UP000481861">
    <property type="component" value="Unassembled WGS sequence"/>
</dbReference>
<evidence type="ECO:0000313" key="6">
    <source>
        <dbReference type="EMBL" id="KAF2870068.1"/>
    </source>
</evidence>
<dbReference type="Pfam" id="PF01753">
    <property type="entry name" value="zf-MYND"/>
    <property type="match status" value="1"/>
</dbReference>
<evidence type="ECO:0000256" key="4">
    <source>
        <dbReference type="PROSITE-ProRule" id="PRU00134"/>
    </source>
</evidence>
<feature type="domain" description="MYND-type" evidence="5">
    <location>
        <begin position="18"/>
        <end position="60"/>
    </location>
</feature>
<sequence>MADPGTTSLADPGTLCLGPGCGASPSANEFALKLCGGCRSRRYCSKECQRQDWKIHKQDCKDFAKCSPITSSLDATSQSMADYVFTRSAANLTLAQDENTLFYIRRIRPWLKVQDEIIGPIWPIDVGLVETIKTVVHLKPDEGQGLFQHMTRFVEHAIGYLDTPAHVAELHVPVIVQPGNTHKLMILKIDMETNPSVVARLKKTSVHETVKLFRVYKNRMRSGIIHGFMNVDHEEQLGTYLTEKDANRHYVEVAESWPLDPPDLEVEVDFSNVGQNRSGIVWSAKGPPVSSFGIIQFERTGRRKLDGM</sequence>
<dbReference type="PROSITE" id="PS50865">
    <property type="entry name" value="ZF_MYND_2"/>
    <property type="match status" value="1"/>
</dbReference>
<evidence type="ECO:0000259" key="5">
    <source>
        <dbReference type="PROSITE" id="PS50865"/>
    </source>
</evidence>
<gene>
    <name evidence="6" type="ORF">BDV95DRAFT_72355</name>
</gene>
<evidence type="ECO:0000256" key="2">
    <source>
        <dbReference type="ARBA" id="ARBA00022771"/>
    </source>
</evidence>
<proteinExistence type="predicted"/>
<dbReference type="GO" id="GO:0008270">
    <property type="term" value="F:zinc ion binding"/>
    <property type="evidence" value="ECO:0007669"/>
    <property type="project" value="UniProtKB-KW"/>
</dbReference>
<dbReference type="SUPFAM" id="SSF144232">
    <property type="entry name" value="HIT/MYND zinc finger-like"/>
    <property type="match status" value="1"/>
</dbReference>
<keyword evidence="2 4" id="KW-0863">Zinc-finger</keyword>
<comment type="caution">
    <text evidence="6">The sequence shown here is derived from an EMBL/GenBank/DDBJ whole genome shotgun (WGS) entry which is preliminary data.</text>
</comment>
<dbReference type="EMBL" id="JAADJZ010000014">
    <property type="protein sequence ID" value="KAF2870068.1"/>
    <property type="molecule type" value="Genomic_DNA"/>
</dbReference>
<keyword evidence="7" id="KW-1185">Reference proteome</keyword>